<gene>
    <name evidence="1" type="ORF">LSAT_V11C500294290</name>
</gene>
<evidence type="ECO:0000313" key="1">
    <source>
        <dbReference type="EMBL" id="KAJ0204780.1"/>
    </source>
</evidence>
<reference evidence="1 2" key="1">
    <citation type="journal article" date="2017" name="Nat. Commun.">
        <title>Genome assembly with in vitro proximity ligation data and whole-genome triplication in lettuce.</title>
        <authorList>
            <person name="Reyes-Chin-Wo S."/>
            <person name="Wang Z."/>
            <person name="Yang X."/>
            <person name="Kozik A."/>
            <person name="Arikit S."/>
            <person name="Song C."/>
            <person name="Xia L."/>
            <person name="Froenicke L."/>
            <person name="Lavelle D.O."/>
            <person name="Truco M.J."/>
            <person name="Xia R."/>
            <person name="Zhu S."/>
            <person name="Xu C."/>
            <person name="Xu H."/>
            <person name="Xu X."/>
            <person name="Cox K."/>
            <person name="Korf I."/>
            <person name="Meyers B.C."/>
            <person name="Michelmore R.W."/>
        </authorList>
    </citation>
    <scope>NUCLEOTIDE SEQUENCE [LARGE SCALE GENOMIC DNA]</scope>
    <source>
        <strain evidence="2">cv. Salinas</strain>
        <tissue evidence="1">Seedlings</tissue>
    </source>
</reference>
<comment type="caution">
    <text evidence="1">The sequence shown here is derived from an EMBL/GenBank/DDBJ whole genome shotgun (WGS) entry which is preliminary data.</text>
</comment>
<sequence length="239" mass="27283">MLLRRRFFWGGSKERSKIHWVAWDKIITNKASRGLRVGSFRVDPRSIWAKAITDMHNLARKLDHVFSLKTQAGVWNDIACSQKGLEKSGITIITVMEKKSTPGGEAWTCLLTKNDDYQVNTLRKRLDHCSPVDIGRFEWMKEIPIKGRIPTFVALLKSGVIVSSTVCCQCGEEDETCSGSMFIHKKGNGMNIKMVQHSNCKYLFSSLMCSIMHQTRVIARKKIGYWKFVMEPYGVFGKQ</sequence>
<proteinExistence type="predicted"/>
<dbReference type="AlphaFoldDB" id="A0A9R1VHC1"/>
<protein>
    <recommendedName>
        <fullName evidence="3">Reverse transcriptase zinc-binding domain-containing protein</fullName>
    </recommendedName>
</protein>
<keyword evidence="2" id="KW-1185">Reference proteome</keyword>
<evidence type="ECO:0008006" key="3">
    <source>
        <dbReference type="Google" id="ProtNLM"/>
    </source>
</evidence>
<name>A0A9R1VHC1_LACSA</name>
<organism evidence="1 2">
    <name type="scientific">Lactuca sativa</name>
    <name type="common">Garden lettuce</name>
    <dbReference type="NCBI Taxonomy" id="4236"/>
    <lineage>
        <taxon>Eukaryota</taxon>
        <taxon>Viridiplantae</taxon>
        <taxon>Streptophyta</taxon>
        <taxon>Embryophyta</taxon>
        <taxon>Tracheophyta</taxon>
        <taxon>Spermatophyta</taxon>
        <taxon>Magnoliopsida</taxon>
        <taxon>eudicotyledons</taxon>
        <taxon>Gunneridae</taxon>
        <taxon>Pentapetalae</taxon>
        <taxon>asterids</taxon>
        <taxon>campanulids</taxon>
        <taxon>Asterales</taxon>
        <taxon>Asteraceae</taxon>
        <taxon>Cichorioideae</taxon>
        <taxon>Cichorieae</taxon>
        <taxon>Lactucinae</taxon>
        <taxon>Lactuca</taxon>
    </lineage>
</organism>
<evidence type="ECO:0000313" key="2">
    <source>
        <dbReference type="Proteomes" id="UP000235145"/>
    </source>
</evidence>
<dbReference type="EMBL" id="NBSK02000005">
    <property type="protein sequence ID" value="KAJ0204780.1"/>
    <property type="molecule type" value="Genomic_DNA"/>
</dbReference>
<accession>A0A9R1VHC1</accession>
<dbReference type="Proteomes" id="UP000235145">
    <property type="component" value="Unassembled WGS sequence"/>
</dbReference>